<dbReference type="HOGENOM" id="CLU_000384_32_0_1"/>
<proteinExistence type="predicted"/>
<feature type="non-terminal residue" evidence="1">
    <location>
        <position position="1"/>
    </location>
</feature>
<protein>
    <submittedName>
        <fullName evidence="1">Uncharacterized protein</fullName>
    </submittedName>
</protein>
<organism evidence="1 2">
    <name type="scientific">Suillus luteus UH-Slu-Lm8-n1</name>
    <dbReference type="NCBI Taxonomy" id="930992"/>
    <lineage>
        <taxon>Eukaryota</taxon>
        <taxon>Fungi</taxon>
        <taxon>Dikarya</taxon>
        <taxon>Basidiomycota</taxon>
        <taxon>Agaricomycotina</taxon>
        <taxon>Agaricomycetes</taxon>
        <taxon>Agaricomycetidae</taxon>
        <taxon>Boletales</taxon>
        <taxon>Suillineae</taxon>
        <taxon>Suillaceae</taxon>
        <taxon>Suillus</taxon>
    </lineage>
</organism>
<dbReference type="EMBL" id="KN836179">
    <property type="protein sequence ID" value="KIK32594.1"/>
    <property type="molecule type" value="Genomic_DNA"/>
</dbReference>
<dbReference type="InParanoid" id="A0A0D0A324"/>
<reference evidence="1 2" key="1">
    <citation type="submission" date="2014-04" db="EMBL/GenBank/DDBJ databases">
        <authorList>
            <consortium name="DOE Joint Genome Institute"/>
            <person name="Kuo A."/>
            <person name="Ruytinx J."/>
            <person name="Rineau F."/>
            <person name="Colpaert J."/>
            <person name="Kohler A."/>
            <person name="Nagy L.G."/>
            <person name="Floudas D."/>
            <person name="Copeland A."/>
            <person name="Barry K.W."/>
            <person name="Cichocki N."/>
            <person name="Veneault-Fourrey C."/>
            <person name="LaButti K."/>
            <person name="Lindquist E.A."/>
            <person name="Lipzen A."/>
            <person name="Lundell T."/>
            <person name="Morin E."/>
            <person name="Murat C."/>
            <person name="Sun H."/>
            <person name="Tunlid A."/>
            <person name="Henrissat B."/>
            <person name="Grigoriev I.V."/>
            <person name="Hibbett D.S."/>
            <person name="Martin F."/>
            <person name="Nordberg H.P."/>
            <person name="Cantor M.N."/>
            <person name="Hua S.X."/>
        </authorList>
    </citation>
    <scope>NUCLEOTIDE SEQUENCE [LARGE SCALE GENOMIC DNA]</scope>
    <source>
        <strain evidence="1 2">UH-Slu-Lm8-n1</strain>
    </source>
</reference>
<evidence type="ECO:0000313" key="1">
    <source>
        <dbReference type="EMBL" id="KIK32594.1"/>
    </source>
</evidence>
<feature type="non-terminal residue" evidence="1">
    <location>
        <position position="103"/>
    </location>
</feature>
<gene>
    <name evidence="1" type="ORF">CY34DRAFT_65699</name>
</gene>
<dbReference type="SUPFAM" id="SSF50630">
    <property type="entry name" value="Acid proteases"/>
    <property type="match status" value="1"/>
</dbReference>
<dbReference type="Proteomes" id="UP000054485">
    <property type="component" value="Unassembled WGS sequence"/>
</dbReference>
<dbReference type="Pfam" id="PF08284">
    <property type="entry name" value="RVP_2"/>
    <property type="match status" value="1"/>
</dbReference>
<sequence>GKSLQTTAVVDCGASATFIHWMFVRKHGIKVHQFAKPFRIRNADGEVSKREITHYCHLAIKIDDRLMIGKFNVMNMSDNDMILLGKPWLSAMNPDINWAKDTL</sequence>
<dbReference type="Gene3D" id="2.40.70.10">
    <property type="entry name" value="Acid Proteases"/>
    <property type="match status" value="1"/>
</dbReference>
<accession>A0A0D0A324</accession>
<evidence type="ECO:0000313" key="2">
    <source>
        <dbReference type="Proteomes" id="UP000054485"/>
    </source>
</evidence>
<dbReference type="CDD" id="cd00303">
    <property type="entry name" value="retropepsin_like"/>
    <property type="match status" value="1"/>
</dbReference>
<dbReference type="AlphaFoldDB" id="A0A0D0A324"/>
<dbReference type="OrthoDB" id="2693271at2759"/>
<dbReference type="InterPro" id="IPR021109">
    <property type="entry name" value="Peptidase_aspartic_dom_sf"/>
</dbReference>
<name>A0A0D0A324_9AGAM</name>
<dbReference type="STRING" id="930992.A0A0D0A324"/>
<keyword evidence="2" id="KW-1185">Reference proteome</keyword>
<reference evidence="2" key="2">
    <citation type="submission" date="2015-01" db="EMBL/GenBank/DDBJ databases">
        <title>Evolutionary Origins and Diversification of the Mycorrhizal Mutualists.</title>
        <authorList>
            <consortium name="DOE Joint Genome Institute"/>
            <consortium name="Mycorrhizal Genomics Consortium"/>
            <person name="Kohler A."/>
            <person name="Kuo A."/>
            <person name="Nagy L.G."/>
            <person name="Floudas D."/>
            <person name="Copeland A."/>
            <person name="Barry K.W."/>
            <person name="Cichocki N."/>
            <person name="Veneault-Fourrey C."/>
            <person name="LaButti K."/>
            <person name="Lindquist E.A."/>
            <person name="Lipzen A."/>
            <person name="Lundell T."/>
            <person name="Morin E."/>
            <person name="Murat C."/>
            <person name="Riley R."/>
            <person name="Ohm R."/>
            <person name="Sun H."/>
            <person name="Tunlid A."/>
            <person name="Henrissat B."/>
            <person name="Grigoriev I.V."/>
            <person name="Hibbett D.S."/>
            <person name="Martin F."/>
        </authorList>
    </citation>
    <scope>NUCLEOTIDE SEQUENCE [LARGE SCALE GENOMIC DNA]</scope>
    <source>
        <strain evidence="2">UH-Slu-Lm8-n1</strain>
    </source>
</reference>